<evidence type="ECO:0000256" key="2">
    <source>
        <dbReference type="ARBA" id="ARBA00002681"/>
    </source>
</evidence>
<evidence type="ECO:0000256" key="3">
    <source>
        <dbReference type="ARBA" id="ARBA00004961"/>
    </source>
</evidence>
<dbReference type="PANTHER" id="PTHR11054">
    <property type="entry name" value="6-PHOSPHOGLUCONOLACTONASE"/>
    <property type="match status" value="1"/>
</dbReference>
<dbReference type="InterPro" id="IPR037171">
    <property type="entry name" value="NagB/RpiA_transferase-like"/>
</dbReference>
<dbReference type="eggNOG" id="COG0363">
    <property type="taxonomic scope" value="Bacteria"/>
</dbReference>
<evidence type="ECO:0000259" key="8">
    <source>
        <dbReference type="Pfam" id="PF01182"/>
    </source>
</evidence>
<reference evidence="9" key="1">
    <citation type="submission" date="2005-08" db="EMBL/GenBank/DDBJ databases">
        <title>Complete sequence of Dechloromonas aromatica RCB.</title>
        <authorList>
            <person name="Salinero K.K."/>
            <person name="Copeland A."/>
            <person name="Lucas S."/>
            <person name="Lapidus A."/>
            <person name="Barry K."/>
            <person name="Detter J.C."/>
            <person name="Glavina T."/>
            <person name="Hammon N."/>
            <person name="Israni S."/>
            <person name="Pitluck S."/>
            <person name="Di Bartolo G."/>
            <person name="Trong S."/>
            <person name="Schmutz J."/>
            <person name="Larimer F."/>
            <person name="Land M."/>
            <person name="Ivanova N."/>
            <person name="Richardson P."/>
        </authorList>
    </citation>
    <scope>NUCLEOTIDE SEQUENCE</scope>
    <source>
        <strain evidence="9">RCB</strain>
    </source>
</reference>
<dbReference type="NCBIfam" id="TIGR01198">
    <property type="entry name" value="pgl"/>
    <property type="match status" value="1"/>
</dbReference>
<evidence type="ECO:0000256" key="1">
    <source>
        <dbReference type="ARBA" id="ARBA00000832"/>
    </source>
</evidence>
<name>Q47EB6_DECAR</name>
<keyword evidence="7 9" id="KW-0378">Hydrolase</keyword>
<dbReference type="EC" id="3.1.1.31" evidence="5 7"/>
<evidence type="ECO:0000256" key="5">
    <source>
        <dbReference type="ARBA" id="ARBA00013198"/>
    </source>
</evidence>
<dbReference type="PANTHER" id="PTHR11054:SF0">
    <property type="entry name" value="6-PHOSPHOGLUCONOLACTONASE"/>
    <property type="match status" value="1"/>
</dbReference>
<protein>
    <recommendedName>
        <fullName evidence="6 7">6-phosphogluconolactonase</fullName>
        <shortName evidence="7">6PGL</shortName>
        <ecNumber evidence="5 7">3.1.1.31</ecNumber>
    </recommendedName>
</protein>
<evidence type="ECO:0000256" key="4">
    <source>
        <dbReference type="ARBA" id="ARBA00010662"/>
    </source>
</evidence>
<dbReference type="InterPro" id="IPR039104">
    <property type="entry name" value="6PGL"/>
</dbReference>
<organism evidence="9">
    <name type="scientific">Dechloromonas aromatica (strain RCB)</name>
    <dbReference type="NCBI Taxonomy" id="159087"/>
    <lineage>
        <taxon>Bacteria</taxon>
        <taxon>Pseudomonadati</taxon>
        <taxon>Pseudomonadota</taxon>
        <taxon>Betaproteobacteria</taxon>
        <taxon>Rhodocyclales</taxon>
        <taxon>Azonexaceae</taxon>
        <taxon>Dechloromonas</taxon>
    </lineage>
</organism>
<comment type="function">
    <text evidence="2 7">Hydrolysis of 6-phosphogluconolactone to 6-phosphogluconate.</text>
</comment>
<dbReference type="UniPathway" id="UPA00115">
    <property type="reaction ID" value="UER00409"/>
</dbReference>
<sequence>MLPVNTKILANPEEVAAQACRIIIAEAEAAIRERQVFRIVLAGGNTPRRTYEMLAGMVQDWRAWEIFWTDERCLPADDPGRNSRLANEVWLSRVAMPAGQIHPMPAEHGATRAAEEYSATIRDKQPFDLVLLGMGEDGHTASLFSLNGHHVAPVIAVHSAPKPPSERVSLNFQTLRACRKQLVLVTGAEKSPALFAWQQDAKLPIAHAVRNDACLLADAEAGRSANVVATVL</sequence>
<dbReference type="KEGG" id="dar:Daro_2071"/>
<accession>Q47EB6</accession>
<dbReference type="GO" id="GO:0005975">
    <property type="term" value="P:carbohydrate metabolic process"/>
    <property type="evidence" value="ECO:0007669"/>
    <property type="project" value="UniProtKB-UniRule"/>
</dbReference>
<dbReference type="InterPro" id="IPR006148">
    <property type="entry name" value="Glc/Gal-6P_isomerase"/>
</dbReference>
<evidence type="ECO:0000256" key="7">
    <source>
        <dbReference type="RuleBase" id="RU365095"/>
    </source>
</evidence>
<proteinExistence type="inferred from homology"/>
<feature type="domain" description="Glucosamine/galactosamine-6-phosphate isomerase" evidence="8">
    <location>
        <begin position="11"/>
        <end position="209"/>
    </location>
</feature>
<dbReference type="Gene3D" id="3.40.50.1360">
    <property type="match status" value="1"/>
</dbReference>
<gene>
    <name evidence="7" type="primary">pgl</name>
    <name evidence="9" type="ordered locus">Daro_2071</name>
</gene>
<dbReference type="Pfam" id="PF01182">
    <property type="entry name" value="Glucosamine_iso"/>
    <property type="match status" value="1"/>
</dbReference>
<comment type="similarity">
    <text evidence="4 7">Belongs to the glucosamine/galactosamine-6-phosphate isomerase family. 6-phosphogluconolactonase subfamily.</text>
</comment>
<dbReference type="AlphaFoldDB" id="Q47EB6"/>
<comment type="pathway">
    <text evidence="3 7">Carbohydrate degradation; pentose phosphate pathway; D-ribulose 5-phosphate from D-glucose 6-phosphate (oxidative stage): step 2/3.</text>
</comment>
<dbReference type="SUPFAM" id="SSF100950">
    <property type="entry name" value="NagB/RpiA/CoA transferase-like"/>
    <property type="match status" value="1"/>
</dbReference>
<evidence type="ECO:0000313" key="9">
    <source>
        <dbReference type="EMBL" id="AAZ46815.1"/>
    </source>
</evidence>
<dbReference type="EMBL" id="CP000089">
    <property type="protein sequence ID" value="AAZ46815.1"/>
    <property type="molecule type" value="Genomic_DNA"/>
</dbReference>
<dbReference type="CDD" id="cd01400">
    <property type="entry name" value="6PGL"/>
    <property type="match status" value="1"/>
</dbReference>
<dbReference type="GO" id="GO:0017057">
    <property type="term" value="F:6-phosphogluconolactonase activity"/>
    <property type="evidence" value="ECO:0007669"/>
    <property type="project" value="UniProtKB-UniRule"/>
</dbReference>
<dbReference type="GO" id="GO:0006098">
    <property type="term" value="P:pentose-phosphate shunt"/>
    <property type="evidence" value="ECO:0007669"/>
    <property type="project" value="UniProtKB-UniPathway"/>
</dbReference>
<evidence type="ECO:0000256" key="6">
    <source>
        <dbReference type="ARBA" id="ARBA00020337"/>
    </source>
</evidence>
<dbReference type="HOGENOM" id="CLU_053947_2_0_4"/>
<comment type="catalytic activity">
    <reaction evidence="1 7">
        <text>6-phospho-D-glucono-1,5-lactone + H2O = 6-phospho-D-gluconate + H(+)</text>
        <dbReference type="Rhea" id="RHEA:12556"/>
        <dbReference type="ChEBI" id="CHEBI:15377"/>
        <dbReference type="ChEBI" id="CHEBI:15378"/>
        <dbReference type="ChEBI" id="CHEBI:57955"/>
        <dbReference type="ChEBI" id="CHEBI:58759"/>
        <dbReference type="EC" id="3.1.1.31"/>
    </reaction>
</comment>
<dbReference type="InterPro" id="IPR005900">
    <property type="entry name" value="6-phosphogluconolactonase_DevB"/>
</dbReference>
<dbReference type="STRING" id="159087.Daro_2071"/>